<evidence type="ECO:0000256" key="1">
    <source>
        <dbReference type="ARBA" id="ARBA00004123"/>
    </source>
</evidence>
<organism evidence="5">
    <name type="scientific">Dendroctonus ponderosae</name>
    <name type="common">Mountain pine beetle</name>
    <dbReference type="NCBI Taxonomy" id="77166"/>
    <lineage>
        <taxon>Eukaryota</taxon>
        <taxon>Metazoa</taxon>
        <taxon>Ecdysozoa</taxon>
        <taxon>Arthropoda</taxon>
        <taxon>Hexapoda</taxon>
        <taxon>Insecta</taxon>
        <taxon>Pterygota</taxon>
        <taxon>Neoptera</taxon>
        <taxon>Endopterygota</taxon>
        <taxon>Coleoptera</taxon>
        <taxon>Polyphaga</taxon>
        <taxon>Cucujiformia</taxon>
        <taxon>Curculionidae</taxon>
        <taxon>Scolytinae</taxon>
        <taxon>Dendroctonus</taxon>
    </lineage>
</organism>
<keyword evidence="3" id="KW-0813">Transport</keyword>
<comment type="similarity">
    <text evidence="2">Belongs to the NUP186/NUP192/NUP205 family.</text>
</comment>
<evidence type="ECO:0000313" key="5">
    <source>
        <dbReference type="EMBL" id="ENN81204.1"/>
    </source>
</evidence>
<dbReference type="HOGENOM" id="CLU_001929_0_0_1"/>
<comment type="subcellular location">
    <subcellularLocation>
        <location evidence="1">Nucleus</location>
    </subcellularLocation>
</comment>
<dbReference type="InterPro" id="IPR021827">
    <property type="entry name" value="Nup186/Nup192/Nup205"/>
</dbReference>
<dbReference type="OMA" id="MTCFLSH"/>
<evidence type="ECO:0000256" key="4">
    <source>
        <dbReference type="ARBA" id="ARBA00023242"/>
    </source>
</evidence>
<accession>N6TL82</accession>
<protein>
    <recommendedName>
        <fullName evidence="8">Nuclear pore complex protein Nup205</fullName>
    </recommendedName>
</protein>
<dbReference type="OrthoDB" id="2019644at2759"/>
<proteinExistence type="inferred from homology"/>
<dbReference type="Proteomes" id="UP000030742">
    <property type="component" value="Unassembled WGS sequence"/>
</dbReference>
<dbReference type="GO" id="GO:0044611">
    <property type="term" value="C:nuclear pore inner ring"/>
    <property type="evidence" value="ECO:0007669"/>
    <property type="project" value="TreeGrafter"/>
</dbReference>
<dbReference type="EMBL" id="KB631669">
    <property type="protein sequence ID" value="ERL85172.1"/>
    <property type="molecule type" value="Genomic_DNA"/>
</dbReference>
<gene>
    <name evidence="6" type="ORF">D910_02594</name>
    <name evidence="5" type="ORF">YQE_02394</name>
</gene>
<dbReference type="EMBL" id="KB740167">
    <property type="protein sequence ID" value="ENN81204.1"/>
    <property type="molecule type" value="Genomic_DNA"/>
</dbReference>
<dbReference type="PANTHER" id="PTHR31344:SF0">
    <property type="entry name" value="NUCLEAR PORE COMPLEX PROTEIN NUP205"/>
    <property type="match status" value="1"/>
</dbReference>
<dbReference type="GO" id="GO:0006999">
    <property type="term" value="P:nuclear pore organization"/>
    <property type="evidence" value="ECO:0007669"/>
    <property type="project" value="TreeGrafter"/>
</dbReference>
<evidence type="ECO:0000256" key="3">
    <source>
        <dbReference type="ARBA" id="ARBA00022448"/>
    </source>
</evidence>
<keyword evidence="4" id="KW-0539">Nucleus</keyword>
<dbReference type="PANTHER" id="PTHR31344">
    <property type="entry name" value="NUCLEAR PORE COMPLEX PROTEIN NUP205"/>
    <property type="match status" value="1"/>
</dbReference>
<feature type="non-terminal residue" evidence="5">
    <location>
        <position position="1"/>
    </location>
</feature>
<sequence>MNCFPKNAKKREELKSGMVNGMYVKGLGSQELSKELYQETIILSDMFDLNELVALDLLCTAQIQMPYYPGLARGLVAVLLYYDGRKALLSTLLCLVQARNGIQWRVNVKPELSRFVTDYTDQLLDGGILIRVLELLTLLDWGKEYHMLQENLALGDAKHRRQITDLFNDIRTILADVMFSWATQCGLPKDCTIALLNHLKQVKIEFEASGYIDDVILYLQMALLSAIDLSIFHTREDGEEAVQSLPILSDTTFISDVANELLPPCSEWACEGLQALTTFGMSVCLASLRVLPQNYVYQDAINKEDVLVDMAIEMNVFTFLHNIILESKTLYQEQFLYKRMHNLLTDFVVYMYPKVKDLRMKANEVSRTLQVYIREGLEAPASLPRYFEYLLLSIGKFYTNNILDGEYNLNWWSPIEINPDNSLNIRIPPRSVALFKLIKLAGDILPATLFVPFIKMLSGLSGTAETAKYCFNLLKQSGVHLSHTLTWDHFFQSFSQYFNNLRQEAPPQADTVYRLRPGYHKGVNPQELEGLQAVLLLIRTVADQDQFVRLAICEHPGWTPLNVLLGLVSCSVPLPFKADLLLTLASLSKSVSNANRMWNNLEASQILVTIPTTSSYVPKGIETELDEIESRLEEYPLTRAVLCLLDTLTNFEIPRTLGAGPRKPGFEPYFDFIINSVFLKFNSRSYRNIVEKWEVAHLCLKLFEKFLNQYDPMVRDFRQQTDVSQFNCPPGYHLMIQLNNNTEALNIVLDMIDEGSHYFESYVSFPGLEKVKDCTLCCLNIILRTLYLFNTFLSKLTVAAGDTRVLSSVGKLLMAINRRSGKPDHCINIAKYVCYQQYLPKHALVAVKILKHITSTVISHNTFMSILTTSENTQEIIKNGFIQSLESQHDATSIGNSTKTEILGLMKQCLGYNSPNFTHFLMGFDLMRDVSKTEFQYPGVMGFPRTCIHSLLSILESVISKTVQPPSVAILESCYHLVYLLASNPKTSTPFLRFIRLNKMFFISHLKECKTDMNKSPKNLRKISWLMKTLAVEMKVGSNWKQVTYLKQLTTFLGNVPTGEEGQDTMFLYQSFNIELKNLHGVPEIVDPTTGAQVTDNKILQKYADACESLVEFVNAWRQVVEVVVTCIPLEILNAREQQVFSITLLLCLLRKVVRSDLLPEVYRLLSGSVLLIMNNIKRSLKDILDSLVRWIMTSDVVDGELRINLYAALVTFLQMTSVDMDIHQDRLNNTVYVPTLDGPRSNINPKDRQIKLSTDIIDNFGEKLMEILCHDCLGGQEVCKILAMSSYSHLMALSVNNNWAIYISAHGFLRHIIQSILESDGELKAMLEPGFGNVKPLYLYLAKMVLLTRLASSKMGAQMLLEQKLLGVFSNMSVYRLHPEVSTVWKGEEILDNFLPAPEQQYLQMFMPALDLCNAILTTLGTENQSAITQIMYFLFSHQDVIELILRSGDTDLSATSLKELAVLTSVVSRAASNNMINVLENPNIVLSNRAQLYRLQKLMLSLLPKFMLSEDNIKTLLTQSNAENTSYPTSDRLLYALQVATNVLWYARNIIANNDVEHGEVGVLFYPSLCDPQGNIFSKKILGHSSEQEPSLGLVVQQLIYTVTYIQQRKVTFDLLARKLQDVPDMNSMDLREFIEDHLEMADLSVKRERAFEIISEKLEKKKKEMEYCSFIIENALYLIWAHLDYFMLRATPNPRSTVYIHPNSIGSLDATVPASSECIWKVSNDVIVSLKRRLISIFNDSFSEQLLEVSQDRTEADRGFTEALLRKCKRLIQFVRAL</sequence>
<evidence type="ECO:0000256" key="2">
    <source>
        <dbReference type="ARBA" id="ARBA00005892"/>
    </source>
</evidence>
<reference evidence="5 7" key="1">
    <citation type="journal article" date="2013" name="Genome Biol.">
        <title>Draft genome of the mountain pine beetle, Dendroctonus ponderosae Hopkins, a major forest pest.</title>
        <authorList>
            <person name="Keeling C.I."/>
            <person name="Yuen M.M."/>
            <person name="Liao N.Y."/>
            <person name="Docking T.R."/>
            <person name="Chan S.K."/>
            <person name="Taylor G.A."/>
            <person name="Palmquist D.L."/>
            <person name="Jackman S.D."/>
            <person name="Nguyen A."/>
            <person name="Li M."/>
            <person name="Henderson H."/>
            <person name="Janes J.K."/>
            <person name="Zhao Y."/>
            <person name="Pandoh P."/>
            <person name="Moore R."/>
            <person name="Sperling F.A."/>
            <person name="Huber D.P."/>
            <person name="Birol I."/>
            <person name="Jones S.J."/>
            <person name="Bohlmann J."/>
        </authorList>
    </citation>
    <scope>NUCLEOTIDE SEQUENCE</scope>
</reference>
<evidence type="ECO:0008006" key="8">
    <source>
        <dbReference type="Google" id="ProtNLM"/>
    </source>
</evidence>
<dbReference type="STRING" id="77166.N6TL82"/>
<dbReference type="Pfam" id="PF11894">
    <property type="entry name" value="Nup192"/>
    <property type="match status" value="2"/>
</dbReference>
<dbReference type="GO" id="GO:0017056">
    <property type="term" value="F:structural constituent of nuclear pore"/>
    <property type="evidence" value="ECO:0007669"/>
    <property type="project" value="TreeGrafter"/>
</dbReference>
<name>N6TL82_DENPD</name>
<evidence type="ECO:0000313" key="6">
    <source>
        <dbReference type="EMBL" id="ERL85172.1"/>
    </source>
</evidence>
<evidence type="ECO:0000313" key="7">
    <source>
        <dbReference type="Proteomes" id="UP000030742"/>
    </source>
</evidence>